<dbReference type="AlphaFoldDB" id="A0A5C5ZNX8"/>
<feature type="signal peptide" evidence="1">
    <location>
        <begin position="1"/>
        <end position="23"/>
    </location>
</feature>
<dbReference type="SUPFAM" id="SSF50998">
    <property type="entry name" value="Quinoprotein alcohol dehydrogenase-like"/>
    <property type="match status" value="1"/>
</dbReference>
<keyword evidence="1" id="KW-0732">Signal</keyword>
<organism evidence="3 4">
    <name type="scientific">Pseudobythopirellula maris</name>
    <dbReference type="NCBI Taxonomy" id="2527991"/>
    <lineage>
        <taxon>Bacteria</taxon>
        <taxon>Pseudomonadati</taxon>
        <taxon>Planctomycetota</taxon>
        <taxon>Planctomycetia</taxon>
        <taxon>Pirellulales</taxon>
        <taxon>Lacipirellulaceae</taxon>
        <taxon>Pseudobythopirellula</taxon>
    </lineage>
</organism>
<evidence type="ECO:0000259" key="2">
    <source>
        <dbReference type="Pfam" id="PF13360"/>
    </source>
</evidence>
<dbReference type="RefSeq" id="WP_146399830.1">
    <property type="nucleotide sequence ID" value="NZ_SJPQ01000002.1"/>
</dbReference>
<dbReference type="EMBL" id="SJPQ01000002">
    <property type="protein sequence ID" value="TWT88617.1"/>
    <property type="molecule type" value="Genomic_DNA"/>
</dbReference>
<accession>A0A5C5ZNX8</accession>
<evidence type="ECO:0000313" key="4">
    <source>
        <dbReference type="Proteomes" id="UP000315440"/>
    </source>
</evidence>
<dbReference type="OrthoDB" id="222965at2"/>
<comment type="caution">
    <text evidence="3">The sequence shown here is derived from an EMBL/GenBank/DDBJ whole genome shotgun (WGS) entry which is preliminary data.</text>
</comment>
<feature type="chain" id="PRO_5022853182" evidence="1">
    <location>
        <begin position="24"/>
        <end position="569"/>
    </location>
</feature>
<dbReference type="Pfam" id="PF13360">
    <property type="entry name" value="PQQ_2"/>
    <property type="match status" value="1"/>
</dbReference>
<keyword evidence="4" id="KW-1185">Reference proteome</keyword>
<sequence length="569" mass="61780" precursor="true">MRYVALLLTVFLLHSADSPSATAQSVTKEWTQWGGDSARNNTPVGEGIATEWEVGDFDFRTGEWDPSSAENIKWASRLGSQTYGNVVVAGGKAFVGTNNSGGWLPRYPGDVDLGCLLAFDADTGEFLWQHSSEKLKTGRVHDWPLQGICAAPLVEGDRLWFVTSRGEVRCLDTDGFSDGENDGKVQDEEAAIKQQAAGAGADYDMKNEADVVWVFDMMRELGTSQHNMCSCSVTTAGDILLVNTSNGLDESHINLPAPDAPSFIALDKNTGYVLWTDKSPGENILHGQWSSPAYGVLGGQEQAIFGGGDGWVYSFDPKGNGKGGAKLLWKFDANPKQSEWILGGRGTRNNIIATPVIHDGVVYVAVGQDPEHGEGIGHLWCIDPTKRGDVSPELAYNSSDPSKPIAHKRIQAVEPDEGDFARPNPNSAAIWQYSEVDQNDDGEIDFEETMHRSCGTVAIKDGVLYIADFSGLFHCLDAKTGKVHWTYDMLAAAWGSPLIVEEKVYIGDEDGDVAIFRHSADPEVAMDGGEPFFGEINMGNSVYSTPIIADNVLYISNRTHLFAIEKGDE</sequence>
<dbReference type="PANTHER" id="PTHR34512">
    <property type="entry name" value="CELL SURFACE PROTEIN"/>
    <property type="match status" value="1"/>
</dbReference>
<dbReference type="InterPro" id="IPR015943">
    <property type="entry name" value="WD40/YVTN_repeat-like_dom_sf"/>
</dbReference>
<name>A0A5C5ZNX8_9BACT</name>
<dbReference type="SMART" id="SM00564">
    <property type="entry name" value="PQQ"/>
    <property type="match status" value="3"/>
</dbReference>
<dbReference type="Proteomes" id="UP000315440">
    <property type="component" value="Unassembled WGS sequence"/>
</dbReference>
<evidence type="ECO:0000313" key="3">
    <source>
        <dbReference type="EMBL" id="TWT88617.1"/>
    </source>
</evidence>
<reference evidence="3 4" key="1">
    <citation type="submission" date="2019-02" db="EMBL/GenBank/DDBJ databases">
        <title>Deep-cultivation of Planctomycetes and their phenomic and genomic characterization uncovers novel biology.</title>
        <authorList>
            <person name="Wiegand S."/>
            <person name="Jogler M."/>
            <person name="Boedeker C."/>
            <person name="Pinto D."/>
            <person name="Vollmers J."/>
            <person name="Rivas-Marin E."/>
            <person name="Kohn T."/>
            <person name="Peeters S.H."/>
            <person name="Heuer A."/>
            <person name="Rast P."/>
            <person name="Oberbeckmann S."/>
            <person name="Bunk B."/>
            <person name="Jeske O."/>
            <person name="Meyerdierks A."/>
            <person name="Storesund J.E."/>
            <person name="Kallscheuer N."/>
            <person name="Luecker S."/>
            <person name="Lage O.M."/>
            <person name="Pohl T."/>
            <person name="Merkel B.J."/>
            <person name="Hornburger P."/>
            <person name="Mueller R.-W."/>
            <person name="Bruemmer F."/>
            <person name="Labrenz M."/>
            <person name="Spormann A.M."/>
            <person name="Op Den Camp H."/>
            <person name="Overmann J."/>
            <person name="Amann R."/>
            <person name="Jetten M.S.M."/>
            <person name="Mascher T."/>
            <person name="Medema M.H."/>
            <person name="Devos D.P."/>
            <person name="Kaster A.-K."/>
            <person name="Ovreas L."/>
            <person name="Rohde M."/>
            <person name="Galperin M.Y."/>
            <person name="Jogler C."/>
        </authorList>
    </citation>
    <scope>NUCLEOTIDE SEQUENCE [LARGE SCALE GENOMIC DNA]</scope>
    <source>
        <strain evidence="3 4">Mal64</strain>
    </source>
</reference>
<proteinExistence type="predicted"/>
<protein>
    <submittedName>
        <fullName evidence="3">Outer membrane biogenesis protein BamB</fullName>
    </submittedName>
</protein>
<feature type="domain" description="Pyrrolo-quinoline quinone repeat" evidence="2">
    <location>
        <begin position="452"/>
        <end position="514"/>
    </location>
</feature>
<dbReference type="InterPro" id="IPR018391">
    <property type="entry name" value="PQQ_b-propeller_rpt"/>
</dbReference>
<dbReference type="InterPro" id="IPR002372">
    <property type="entry name" value="PQQ_rpt_dom"/>
</dbReference>
<dbReference type="InterPro" id="IPR011047">
    <property type="entry name" value="Quinoprotein_ADH-like_sf"/>
</dbReference>
<dbReference type="PANTHER" id="PTHR34512:SF30">
    <property type="entry name" value="OUTER MEMBRANE PROTEIN ASSEMBLY FACTOR BAMB"/>
    <property type="match status" value="1"/>
</dbReference>
<dbReference type="Gene3D" id="2.130.10.10">
    <property type="entry name" value="YVTN repeat-like/Quinoprotein amine dehydrogenase"/>
    <property type="match status" value="3"/>
</dbReference>
<evidence type="ECO:0000256" key="1">
    <source>
        <dbReference type="SAM" id="SignalP"/>
    </source>
</evidence>
<gene>
    <name evidence="3" type="ORF">Mal64_21020</name>
</gene>